<comment type="subcellular location">
    <subcellularLocation>
        <location evidence="1">Membrane</location>
        <topology evidence="1">Multi-pass membrane protein</topology>
    </subcellularLocation>
</comment>
<feature type="transmembrane region" description="Helical" evidence="5">
    <location>
        <begin position="266"/>
        <end position="290"/>
    </location>
</feature>
<evidence type="ECO:0000256" key="4">
    <source>
        <dbReference type="ARBA" id="ARBA00023136"/>
    </source>
</evidence>
<protein>
    <submittedName>
        <fullName evidence="7">Putrescine:proton symporter, AAT family</fullName>
    </submittedName>
</protein>
<feature type="transmembrane region" description="Helical" evidence="5">
    <location>
        <begin position="359"/>
        <end position="376"/>
    </location>
</feature>
<dbReference type="EMBL" id="FNSD01000001">
    <property type="protein sequence ID" value="SEB50114.1"/>
    <property type="molecule type" value="Genomic_DNA"/>
</dbReference>
<dbReference type="Gene3D" id="1.20.1740.10">
    <property type="entry name" value="Amino acid/polyamine transporter I"/>
    <property type="match status" value="1"/>
</dbReference>
<feature type="transmembrane region" description="Helical" evidence="5">
    <location>
        <begin position="121"/>
        <end position="139"/>
    </location>
</feature>
<feature type="transmembrane region" description="Helical" evidence="5">
    <location>
        <begin position="334"/>
        <end position="353"/>
    </location>
</feature>
<dbReference type="PANTHER" id="PTHR42770:SF16">
    <property type="entry name" value="AMINO ACID PERMEASE"/>
    <property type="match status" value="1"/>
</dbReference>
<evidence type="ECO:0000313" key="8">
    <source>
        <dbReference type="Proteomes" id="UP000182409"/>
    </source>
</evidence>
<feature type="transmembrane region" description="Helical" evidence="5">
    <location>
        <begin position="412"/>
        <end position="429"/>
    </location>
</feature>
<gene>
    <name evidence="7" type="ORF">SAMN05443244_0835</name>
</gene>
<dbReference type="PANTHER" id="PTHR42770">
    <property type="entry name" value="AMINO ACID TRANSPORTER-RELATED"/>
    <property type="match status" value="1"/>
</dbReference>
<dbReference type="GO" id="GO:0055085">
    <property type="term" value="P:transmembrane transport"/>
    <property type="evidence" value="ECO:0007669"/>
    <property type="project" value="InterPro"/>
</dbReference>
<keyword evidence="2 5" id="KW-0812">Transmembrane</keyword>
<evidence type="ECO:0000256" key="3">
    <source>
        <dbReference type="ARBA" id="ARBA00022989"/>
    </source>
</evidence>
<feature type="domain" description="Amino acid permease/ SLC12A" evidence="6">
    <location>
        <begin position="36"/>
        <end position="380"/>
    </location>
</feature>
<dbReference type="GO" id="GO:0016020">
    <property type="term" value="C:membrane"/>
    <property type="evidence" value="ECO:0007669"/>
    <property type="project" value="UniProtKB-SubCell"/>
</dbReference>
<evidence type="ECO:0000313" key="7">
    <source>
        <dbReference type="EMBL" id="SEB50114.1"/>
    </source>
</evidence>
<name>A0A1H4JUX1_9BACT</name>
<feature type="transmembrane region" description="Helical" evidence="5">
    <location>
        <begin position="388"/>
        <end position="406"/>
    </location>
</feature>
<dbReference type="PIRSF" id="PIRSF006060">
    <property type="entry name" value="AA_transporter"/>
    <property type="match status" value="1"/>
</dbReference>
<accession>A0A1H4JUX1</accession>
<sequence>MERPYDLRRSLRLRDLILYGIVLVQPTAPMPVFGVIYEKSHGHVTLTILLALFAMLFTAISYGRMARAYPKGGSAFLYVGKELHPGLGYVTGWGLILDYVINPLICTIWCSTAAMNFLPHIPYVAWVVGFVVLFTMLNCNGIETSARINALVAASLGLIIVWILAAAIHYIVTVLHPGAAGFLAPFQANSPGDHAAIMRGTAAAVLAYIGFDGISTLADEAHNPHRDISRAIVMTCFATGILGAIEVYFAEVAWPRSTPFPEINTAYIFVAGRVGGPTLFAVANFALLIATVGSGMASQLGAARLLYAMGRDGALPSRFFGEVDTRHHIPRNNVILIGLVCLVGALLFSFSLGADLLNFGALLAFIGVNLSSAVRAWRQTSGSRLSRLLPLVSSTAGFLSCCFLWWNLSPKAKAAGCAWTALGLVLFAVRRNTRQASRPS</sequence>
<dbReference type="InterPro" id="IPR050367">
    <property type="entry name" value="APC_superfamily"/>
</dbReference>
<organism evidence="7 8">
    <name type="scientific">Terriglobus roseus</name>
    <dbReference type="NCBI Taxonomy" id="392734"/>
    <lineage>
        <taxon>Bacteria</taxon>
        <taxon>Pseudomonadati</taxon>
        <taxon>Acidobacteriota</taxon>
        <taxon>Terriglobia</taxon>
        <taxon>Terriglobales</taxon>
        <taxon>Acidobacteriaceae</taxon>
        <taxon>Terriglobus</taxon>
    </lineage>
</organism>
<evidence type="ECO:0000256" key="2">
    <source>
        <dbReference type="ARBA" id="ARBA00022692"/>
    </source>
</evidence>
<keyword evidence="4 5" id="KW-0472">Membrane</keyword>
<dbReference type="Proteomes" id="UP000182409">
    <property type="component" value="Unassembled WGS sequence"/>
</dbReference>
<dbReference type="InterPro" id="IPR004841">
    <property type="entry name" value="AA-permease/SLC12A_dom"/>
</dbReference>
<evidence type="ECO:0000256" key="5">
    <source>
        <dbReference type="SAM" id="Phobius"/>
    </source>
</evidence>
<feature type="transmembrane region" description="Helical" evidence="5">
    <location>
        <begin position="192"/>
        <end position="211"/>
    </location>
</feature>
<evidence type="ECO:0000256" key="1">
    <source>
        <dbReference type="ARBA" id="ARBA00004141"/>
    </source>
</evidence>
<dbReference type="Pfam" id="PF00324">
    <property type="entry name" value="AA_permease"/>
    <property type="match status" value="1"/>
</dbReference>
<feature type="transmembrane region" description="Helical" evidence="5">
    <location>
        <begin position="151"/>
        <end position="172"/>
    </location>
</feature>
<proteinExistence type="predicted"/>
<reference evidence="7 8" key="1">
    <citation type="submission" date="2016-10" db="EMBL/GenBank/DDBJ databases">
        <authorList>
            <person name="de Groot N.N."/>
        </authorList>
    </citation>
    <scope>NUCLEOTIDE SEQUENCE [LARGE SCALE GENOMIC DNA]</scope>
    <source>
        <strain evidence="7 8">AB35.6</strain>
    </source>
</reference>
<evidence type="ECO:0000259" key="6">
    <source>
        <dbReference type="Pfam" id="PF00324"/>
    </source>
</evidence>
<feature type="transmembrane region" description="Helical" evidence="5">
    <location>
        <begin position="16"/>
        <end position="37"/>
    </location>
</feature>
<feature type="transmembrane region" description="Helical" evidence="5">
    <location>
        <begin position="83"/>
        <end position="101"/>
    </location>
</feature>
<feature type="transmembrane region" description="Helical" evidence="5">
    <location>
        <begin position="231"/>
        <end position="254"/>
    </location>
</feature>
<keyword evidence="3 5" id="KW-1133">Transmembrane helix</keyword>
<feature type="transmembrane region" description="Helical" evidence="5">
    <location>
        <begin position="43"/>
        <end position="62"/>
    </location>
</feature>
<dbReference type="OrthoDB" id="9762947at2"/>
<dbReference type="AlphaFoldDB" id="A0A1H4JUX1"/>
<dbReference type="RefSeq" id="WP_074652482.1">
    <property type="nucleotide sequence ID" value="NZ_FNSD01000001.1"/>
</dbReference>